<dbReference type="InterPro" id="IPR017441">
    <property type="entry name" value="Protein_kinase_ATP_BS"/>
</dbReference>
<dbReference type="OrthoDB" id="544400at2759"/>
<keyword evidence="2 13" id="KW-0723">Serine/threonine-protein kinase</keyword>
<dbReference type="PROSITE" id="PS50011">
    <property type="entry name" value="PROTEIN_KINASE_DOM"/>
    <property type="match status" value="1"/>
</dbReference>
<dbReference type="InterPro" id="IPR008271">
    <property type="entry name" value="Ser/Thr_kinase_AS"/>
</dbReference>
<keyword evidence="8 12" id="KW-0067">ATP-binding</keyword>
<dbReference type="InterPro" id="IPR011009">
    <property type="entry name" value="Kinase-like_dom_sf"/>
</dbReference>
<comment type="similarity">
    <text evidence="13">Belongs to the protein kinase superfamily.</text>
</comment>
<dbReference type="SMART" id="SM00220">
    <property type="entry name" value="S_TKc"/>
    <property type="match status" value="1"/>
</dbReference>
<dbReference type="Proteomes" id="UP000593579">
    <property type="component" value="Unassembled WGS sequence"/>
</dbReference>
<feature type="domain" description="Protein kinase" evidence="14">
    <location>
        <begin position="3"/>
        <end position="274"/>
    </location>
</feature>
<dbReference type="Pfam" id="PF00069">
    <property type="entry name" value="Pkinase"/>
    <property type="match status" value="1"/>
</dbReference>
<keyword evidence="11" id="KW-0325">Glycoprotein</keyword>
<proteinExistence type="inferred from homology"/>
<evidence type="ECO:0000256" key="8">
    <source>
        <dbReference type="ARBA" id="ARBA00022840"/>
    </source>
</evidence>
<dbReference type="SUPFAM" id="SSF56112">
    <property type="entry name" value="Protein kinase-like (PK-like)"/>
    <property type="match status" value="1"/>
</dbReference>
<organism evidence="15 16">
    <name type="scientific">Gossypium gossypioides</name>
    <name type="common">Mexican cotton</name>
    <name type="synonym">Selera gossypioides</name>
    <dbReference type="NCBI Taxonomy" id="34282"/>
    <lineage>
        <taxon>Eukaryota</taxon>
        <taxon>Viridiplantae</taxon>
        <taxon>Streptophyta</taxon>
        <taxon>Embryophyta</taxon>
        <taxon>Tracheophyta</taxon>
        <taxon>Spermatophyta</taxon>
        <taxon>Magnoliopsida</taxon>
        <taxon>eudicotyledons</taxon>
        <taxon>Gunneridae</taxon>
        <taxon>Pentapetalae</taxon>
        <taxon>rosids</taxon>
        <taxon>malvids</taxon>
        <taxon>Malvales</taxon>
        <taxon>Malvaceae</taxon>
        <taxon>Malvoideae</taxon>
        <taxon>Gossypium</taxon>
    </lineage>
</organism>
<evidence type="ECO:0000313" key="16">
    <source>
        <dbReference type="Proteomes" id="UP000593579"/>
    </source>
</evidence>
<evidence type="ECO:0000256" key="9">
    <source>
        <dbReference type="ARBA" id="ARBA00022989"/>
    </source>
</evidence>
<keyword evidence="9" id="KW-1133">Transmembrane helix</keyword>
<evidence type="ECO:0000256" key="13">
    <source>
        <dbReference type="RuleBase" id="RU000304"/>
    </source>
</evidence>
<dbReference type="AlphaFoldDB" id="A0A7J9CRT9"/>
<dbReference type="GO" id="GO:0016020">
    <property type="term" value="C:membrane"/>
    <property type="evidence" value="ECO:0007669"/>
    <property type="project" value="UniProtKB-SubCell"/>
</dbReference>
<evidence type="ECO:0000256" key="1">
    <source>
        <dbReference type="ARBA" id="ARBA00004479"/>
    </source>
</evidence>
<keyword evidence="7" id="KW-0418">Kinase</keyword>
<name>A0A7J9CRT9_GOSGO</name>
<evidence type="ECO:0000256" key="5">
    <source>
        <dbReference type="ARBA" id="ARBA00022729"/>
    </source>
</evidence>
<evidence type="ECO:0000256" key="4">
    <source>
        <dbReference type="ARBA" id="ARBA00022692"/>
    </source>
</evidence>
<keyword evidence="6 12" id="KW-0547">Nucleotide-binding</keyword>
<sequence>MSNNFNDKIGEGCFGTVYKGQLYDDYSIVVKKLESFKVSEEHFINGVSRISGIQHPNLVPTLGFCSEGSKHVLVNQYMPNGSLDKYVGNLDSFSWEKVREIVLETGQGIEFLHGRSGGGIIHLDIKPRNILLDGNFRPRISDFGIAKLCRKKHDLVSLYGRSETMGYMAPELMVSRDFEAVSCKSDVYSFGMIILEMACGRRHVDVDAINSSKVHFPTWVYELNERGDLEFENLTKSDTMIARKLFVIGLWCTQTRPSDRPSMTRVLEMLETELDDLEMPPKPVFISAQYLRERELDSPKEMLLPETMERSS</sequence>
<evidence type="ECO:0000256" key="6">
    <source>
        <dbReference type="ARBA" id="ARBA00022741"/>
    </source>
</evidence>
<evidence type="ECO:0000256" key="12">
    <source>
        <dbReference type="PROSITE-ProRule" id="PRU10141"/>
    </source>
</evidence>
<dbReference type="PANTHER" id="PTHR27009">
    <property type="entry name" value="RUST RESISTANCE KINASE LR10-RELATED"/>
    <property type="match status" value="1"/>
</dbReference>
<evidence type="ECO:0000256" key="10">
    <source>
        <dbReference type="ARBA" id="ARBA00023136"/>
    </source>
</evidence>
<gene>
    <name evidence="15" type="ORF">Gogos_002540</name>
</gene>
<dbReference type="PROSITE" id="PS00107">
    <property type="entry name" value="PROTEIN_KINASE_ATP"/>
    <property type="match status" value="1"/>
</dbReference>
<keyword evidence="5" id="KW-0732">Signal</keyword>
<protein>
    <recommendedName>
        <fullName evidence="14">Protein kinase domain-containing protein</fullName>
    </recommendedName>
</protein>
<feature type="binding site" evidence="12">
    <location>
        <position position="32"/>
    </location>
    <ligand>
        <name>ATP</name>
        <dbReference type="ChEBI" id="CHEBI:30616"/>
    </ligand>
</feature>
<keyword evidence="4" id="KW-0812">Transmembrane</keyword>
<dbReference type="PROSITE" id="PS00108">
    <property type="entry name" value="PROTEIN_KINASE_ST"/>
    <property type="match status" value="1"/>
</dbReference>
<evidence type="ECO:0000256" key="2">
    <source>
        <dbReference type="ARBA" id="ARBA00022527"/>
    </source>
</evidence>
<dbReference type="Gene3D" id="3.30.200.20">
    <property type="entry name" value="Phosphorylase Kinase, domain 1"/>
    <property type="match status" value="1"/>
</dbReference>
<keyword evidence="10" id="KW-0472">Membrane</keyword>
<dbReference type="InterPro" id="IPR045874">
    <property type="entry name" value="LRK10/LRL21-25-like"/>
</dbReference>
<evidence type="ECO:0000256" key="11">
    <source>
        <dbReference type="ARBA" id="ARBA00023180"/>
    </source>
</evidence>
<evidence type="ECO:0000313" key="15">
    <source>
        <dbReference type="EMBL" id="MBA0751182.1"/>
    </source>
</evidence>
<keyword evidence="3" id="KW-0808">Transferase</keyword>
<dbReference type="Gene3D" id="1.10.510.10">
    <property type="entry name" value="Transferase(Phosphotransferase) domain 1"/>
    <property type="match status" value="1"/>
</dbReference>
<keyword evidence="16" id="KW-1185">Reference proteome</keyword>
<comment type="caution">
    <text evidence="15">The sequence shown here is derived from an EMBL/GenBank/DDBJ whole genome shotgun (WGS) entry which is preliminary data.</text>
</comment>
<evidence type="ECO:0000256" key="7">
    <source>
        <dbReference type="ARBA" id="ARBA00022777"/>
    </source>
</evidence>
<dbReference type="InterPro" id="IPR000719">
    <property type="entry name" value="Prot_kinase_dom"/>
</dbReference>
<dbReference type="GO" id="GO:0004674">
    <property type="term" value="F:protein serine/threonine kinase activity"/>
    <property type="evidence" value="ECO:0007669"/>
    <property type="project" value="UniProtKB-KW"/>
</dbReference>
<accession>A0A7J9CRT9</accession>
<dbReference type="EMBL" id="JABEZY010000012">
    <property type="protein sequence ID" value="MBA0751182.1"/>
    <property type="molecule type" value="Genomic_DNA"/>
</dbReference>
<comment type="subcellular location">
    <subcellularLocation>
        <location evidence="1">Membrane</location>
        <topology evidence="1">Single-pass type I membrane protein</topology>
    </subcellularLocation>
</comment>
<dbReference type="GO" id="GO:0005524">
    <property type="term" value="F:ATP binding"/>
    <property type="evidence" value="ECO:0007669"/>
    <property type="project" value="UniProtKB-UniRule"/>
</dbReference>
<evidence type="ECO:0000259" key="14">
    <source>
        <dbReference type="PROSITE" id="PS50011"/>
    </source>
</evidence>
<evidence type="ECO:0000256" key="3">
    <source>
        <dbReference type="ARBA" id="ARBA00022679"/>
    </source>
</evidence>
<dbReference type="PIRSF" id="PIRSF000654">
    <property type="entry name" value="Integrin-linked_kinase"/>
    <property type="match status" value="1"/>
</dbReference>
<reference evidence="15 16" key="1">
    <citation type="journal article" date="2019" name="Genome Biol. Evol.">
        <title>Insights into the evolution of the New World diploid cottons (Gossypium, subgenus Houzingenia) based on genome sequencing.</title>
        <authorList>
            <person name="Grover C.E."/>
            <person name="Arick M.A. 2nd"/>
            <person name="Thrash A."/>
            <person name="Conover J.L."/>
            <person name="Sanders W.S."/>
            <person name="Peterson D.G."/>
            <person name="Frelichowski J.E."/>
            <person name="Scheffler J.A."/>
            <person name="Scheffler B.E."/>
            <person name="Wendel J.F."/>
        </authorList>
    </citation>
    <scope>NUCLEOTIDE SEQUENCE [LARGE SCALE GENOMIC DNA]</scope>
    <source>
        <strain evidence="15">5</strain>
        <tissue evidence="15">Leaf</tissue>
    </source>
</reference>